<dbReference type="Pfam" id="PF01569">
    <property type="entry name" value="PAP2"/>
    <property type="match status" value="1"/>
</dbReference>
<gene>
    <name evidence="3" type="ORF">BST83_08225</name>
</gene>
<feature type="transmembrane region" description="Helical" evidence="1">
    <location>
        <begin position="27"/>
        <end position="49"/>
    </location>
</feature>
<organism evidence="3 4">
    <name type="scientific">Polaribacter filamentus</name>
    <dbReference type="NCBI Taxonomy" id="53483"/>
    <lineage>
        <taxon>Bacteria</taxon>
        <taxon>Pseudomonadati</taxon>
        <taxon>Bacteroidota</taxon>
        <taxon>Flavobacteriia</taxon>
        <taxon>Flavobacteriales</taxon>
        <taxon>Flavobacteriaceae</taxon>
    </lineage>
</organism>
<dbReference type="PANTHER" id="PTHR14969:SF13">
    <property type="entry name" value="AT30094P"/>
    <property type="match status" value="1"/>
</dbReference>
<dbReference type="Gene3D" id="1.20.144.10">
    <property type="entry name" value="Phosphatidic acid phosphatase type 2/haloperoxidase"/>
    <property type="match status" value="1"/>
</dbReference>
<feature type="transmembrane region" description="Helical" evidence="1">
    <location>
        <begin position="159"/>
        <end position="177"/>
    </location>
</feature>
<evidence type="ECO:0000313" key="3">
    <source>
        <dbReference type="EMBL" id="PQB08652.1"/>
    </source>
</evidence>
<proteinExistence type="predicted"/>
<accession>A0A2S7L154</accession>
<dbReference type="OrthoDB" id="9789113at2"/>
<sequence>MFDSIIQKDKELLIFLNNLGSEQWDSFWLIITNQFNWTPLFLFIIYLIFKSFGWKKGGFIIVSLIILVAFSDQFVNLIKDSMERLRPNNDPEIQHLLRHLKNPQSFSFISGHATTSTFFSIFIIFLLREKYKYIYLILFFPLLFAYSRLYLGVHFPLDISLGILTGILLANGYYFLFKKIVKKLFV</sequence>
<dbReference type="Proteomes" id="UP000239522">
    <property type="component" value="Unassembled WGS sequence"/>
</dbReference>
<protein>
    <submittedName>
        <fullName evidence="3">Phosphatase PAP2 family protein</fullName>
    </submittedName>
</protein>
<dbReference type="RefSeq" id="WP_104810826.1">
    <property type="nucleotide sequence ID" value="NZ_MQUA01000013.1"/>
</dbReference>
<dbReference type="AlphaFoldDB" id="A0A2S7L154"/>
<dbReference type="SUPFAM" id="SSF48317">
    <property type="entry name" value="Acid phosphatase/Vanadium-dependent haloperoxidase"/>
    <property type="match status" value="1"/>
</dbReference>
<dbReference type="InterPro" id="IPR036938">
    <property type="entry name" value="PAP2/HPO_sf"/>
</dbReference>
<evidence type="ECO:0000259" key="2">
    <source>
        <dbReference type="SMART" id="SM00014"/>
    </source>
</evidence>
<dbReference type="InterPro" id="IPR000326">
    <property type="entry name" value="PAP2/HPO"/>
</dbReference>
<dbReference type="SMART" id="SM00014">
    <property type="entry name" value="acidPPc"/>
    <property type="match status" value="1"/>
</dbReference>
<evidence type="ECO:0000256" key="1">
    <source>
        <dbReference type="SAM" id="Phobius"/>
    </source>
</evidence>
<dbReference type="EMBL" id="MQUA01000013">
    <property type="protein sequence ID" value="PQB08652.1"/>
    <property type="molecule type" value="Genomic_DNA"/>
</dbReference>
<feature type="transmembrane region" description="Helical" evidence="1">
    <location>
        <begin position="106"/>
        <end position="127"/>
    </location>
</feature>
<feature type="transmembrane region" description="Helical" evidence="1">
    <location>
        <begin position="134"/>
        <end position="153"/>
    </location>
</feature>
<comment type="caution">
    <text evidence="3">The sequence shown here is derived from an EMBL/GenBank/DDBJ whole genome shotgun (WGS) entry which is preliminary data.</text>
</comment>
<dbReference type="PANTHER" id="PTHR14969">
    <property type="entry name" value="SPHINGOSINE-1-PHOSPHATE PHOSPHOHYDROLASE"/>
    <property type="match status" value="1"/>
</dbReference>
<evidence type="ECO:0000313" key="4">
    <source>
        <dbReference type="Proteomes" id="UP000239522"/>
    </source>
</evidence>
<reference evidence="3 4" key="1">
    <citation type="submission" date="2016-11" db="EMBL/GenBank/DDBJ databases">
        <title>Trade-off between light-utilization and light-protection in marine flavobacteria.</title>
        <authorList>
            <person name="Kumagai Y."/>
        </authorList>
    </citation>
    <scope>NUCLEOTIDE SEQUENCE [LARGE SCALE GENOMIC DNA]</scope>
    <source>
        <strain evidence="3 4">ATCC 700397</strain>
    </source>
</reference>
<keyword evidence="1" id="KW-1133">Transmembrane helix</keyword>
<keyword evidence="1" id="KW-0472">Membrane</keyword>
<keyword evidence="1" id="KW-0812">Transmembrane</keyword>
<dbReference type="GO" id="GO:0042392">
    <property type="term" value="F:sphingosine-1-phosphate phosphatase activity"/>
    <property type="evidence" value="ECO:0007669"/>
    <property type="project" value="TreeGrafter"/>
</dbReference>
<feature type="transmembrane region" description="Helical" evidence="1">
    <location>
        <begin position="58"/>
        <end position="78"/>
    </location>
</feature>
<feature type="domain" description="Phosphatidic acid phosphatase type 2/haloperoxidase" evidence="2">
    <location>
        <begin position="60"/>
        <end position="174"/>
    </location>
</feature>
<keyword evidence="4" id="KW-1185">Reference proteome</keyword>
<name>A0A2S7L154_9FLAO</name>